<protein>
    <recommendedName>
        <fullName evidence="3">XRE family transcriptional regulator</fullName>
    </recommendedName>
</protein>
<accession>A0ABS7BQ00</accession>
<evidence type="ECO:0000313" key="2">
    <source>
        <dbReference type="Proteomes" id="UP000759103"/>
    </source>
</evidence>
<comment type="caution">
    <text evidence="1">The sequence shown here is derived from an EMBL/GenBank/DDBJ whole genome shotgun (WGS) entry which is preliminary data.</text>
</comment>
<reference evidence="1 2" key="1">
    <citation type="submission" date="2021-07" db="EMBL/GenBank/DDBJ databases">
        <title>Sphingomonas sp.</title>
        <authorList>
            <person name="Feng G."/>
            <person name="Li J."/>
            <person name="Pan M."/>
        </authorList>
    </citation>
    <scope>NUCLEOTIDE SEQUENCE [LARGE SCALE GENOMIC DNA]</scope>
    <source>
        <strain evidence="1 2">RRHST34</strain>
    </source>
</reference>
<name>A0ABS7BQ00_9SPHN</name>
<evidence type="ECO:0008006" key="3">
    <source>
        <dbReference type="Google" id="ProtNLM"/>
    </source>
</evidence>
<organism evidence="1 2">
    <name type="scientific">Sphingomonas citri</name>
    <dbReference type="NCBI Taxonomy" id="2862499"/>
    <lineage>
        <taxon>Bacteria</taxon>
        <taxon>Pseudomonadati</taxon>
        <taxon>Pseudomonadota</taxon>
        <taxon>Alphaproteobacteria</taxon>
        <taxon>Sphingomonadales</taxon>
        <taxon>Sphingomonadaceae</taxon>
        <taxon>Sphingomonas</taxon>
    </lineage>
</organism>
<evidence type="ECO:0000313" key="1">
    <source>
        <dbReference type="EMBL" id="MBW6531499.1"/>
    </source>
</evidence>
<sequence length="75" mass="8372">MSARENLIRVAAERGESLTHLSVKVGRSPGYLSRFISRGSPRRLPDVERRHLAIVLEVDERLLGARDPWAPGEPA</sequence>
<proteinExistence type="predicted"/>
<keyword evidence="2" id="KW-1185">Reference proteome</keyword>
<dbReference type="EMBL" id="JAHXZN010000003">
    <property type="protein sequence ID" value="MBW6531499.1"/>
    <property type="molecule type" value="Genomic_DNA"/>
</dbReference>
<dbReference type="Proteomes" id="UP000759103">
    <property type="component" value="Unassembled WGS sequence"/>
</dbReference>
<gene>
    <name evidence="1" type="ORF">KZ820_12210</name>
</gene>